<evidence type="ECO:0000313" key="4">
    <source>
        <dbReference type="Proteomes" id="UP000198406"/>
    </source>
</evidence>
<reference evidence="3 4" key="1">
    <citation type="journal article" date="2015" name="Plant Cell">
        <title>Oil accumulation by the oleaginous diatom Fistulifera solaris as revealed by the genome and transcriptome.</title>
        <authorList>
            <person name="Tanaka T."/>
            <person name="Maeda Y."/>
            <person name="Veluchamy A."/>
            <person name="Tanaka M."/>
            <person name="Abida H."/>
            <person name="Marechal E."/>
            <person name="Bowler C."/>
            <person name="Muto M."/>
            <person name="Sunaga Y."/>
            <person name="Tanaka M."/>
            <person name="Yoshino T."/>
            <person name="Taniguchi T."/>
            <person name="Fukuda Y."/>
            <person name="Nemoto M."/>
            <person name="Matsumoto M."/>
            <person name="Wong P.S."/>
            <person name="Aburatani S."/>
            <person name="Fujibuchi W."/>
        </authorList>
    </citation>
    <scope>NUCLEOTIDE SEQUENCE [LARGE SCALE GENOMIC DNA]</scope>
    <source>
        <strain evidence="3 4">JPCC DA0580</strain>
    </source>
</reference>
<sequence length="138" mass="15191">MPSDGGNIFLTTENLAFSMPLIAVCSIYAYFKFLPFQVSVAGVAIAFVVFQIRSQLQARKDNQLTHLDETAILDIVGEEEEKDAAKAQEAAKQASKAKNRVKNRLAQERKSSGGKKSKIEYDEDVDMTTFVKGGKKGN</sequence>
<keyword evidence="2" id="KW-0812">Transmembrane</keyword>
<dbReference type="Proteomes" id="UP000198406">
    <property type="component" value="Unassembled WGS sequence"/>
</dbReference>
<gene>
    <name evidence="3" type="ORF">FisN_11Hh205</name>
</gene>
<dbReference type="EMBL" id="BDSP01000082">
    <property type="protein sequence ID" value="GAX14666.1"/>
    <property type="molecule type" value="Genomic_DNA"/>
</dbReference>
<keyword evidence="4" id="KW-1185">Reference proteome</keyword>
<keyword evidence="2" id="KW-1133">Transmembrane helix</keyword>
<evidence type="ECO:0000256" key="1">
    <source>
        <dbReference type="SAM" id="MobiDB-lite"/>
    </source>
</evidence>
<proteinExistence type="predicted"/>
<evidence type="ECO:0000313" key="3">
    <source>
        <dbReference type="EMBL" id="GAX14666.1"/>
    </source>
</evidence>
<dbReference type="AlphaFoldDB" id="A0A1Z5JL78"/>
<organism evidence="3 4">
    <name type="scientific">Fistulifera solaris</name>
    <name type="common">Oleaginous diatom</name>
    <dbReference type="NCBI Taxonomy" id="1519565"/>
    <lineage>
        <taxon>Eukaryota</taxon>
        <taxon>Sar</taxon>
        <taxon>Stramenopiles</taxon>
        <taxon>Ochrophyta</taxon>
        <taxon>Bacillariophyta</taxon>
        <taxon>Bacillariophyceae</taxon>
        <taxon>Bacillariophycidae</taxon>
        <taxon>Naviculales</taxon>
        <taxon>Naviculaceae</taxon>
        <taxon>Fistulifera</taxon>
    </lineage>
</organism>
<keyword evidence="2" id="KW-0472">Membrane</keyword>
<comment type="caution">
    <text evidence="3">The sequence shown here is derived from an EMBL/GenBank/DDBJ whole genome shotgun (WGS) entry which is preliminary data.</text>
</comment>
<name>A0A1Z5JL78_FISSO</name>
<protein>
    <submittedName>
        <fullName evidence="3">Uncharacterized protein</fullName>
    </submittedName>
</protein>
<dbReference type="OrthoDB" id="48217at2759"/>
<accession>A0A1Z5JL78</accession>
<dbReference type="InParanoid" id="A0A1Z5JL78"/>
<feature type="transmembrane region" description="Helical" evidence="2">
    <location>
        <begin position="27"/>
        <end position="50"/>
    </location>
</feature>
<feature type="region of interest" description="Disordered" evidence="1">
    <location>
        <begin position="84"/>
        <end position="119"/>
    </location>
</feature>
<evidence type="ECO:0000256" key="2">
    <source>
        <dbReference type="SAM" id="Phobius"/>
    </source>
</evidence>